<gene>
    <name evidence="2" type="ORF">Ga0080559_TMP3490</name>
</gene>
<dbReference type="Proteomes" id="UP000186559">
    <property type="component" value="Chromosome"/>
</dbReference>
<dbReference type="STRING" id="1229727.Ga0080559_TMP3490"/>
<organism evidence="2 3">
    <name type="scientific">Salipiger profundus</name>
    <dbReference type="NCBI Taxonomy" id="1229727"/>
    <lineage>
        <taxon>Bacteria</taxon>
        <taxon>Pseudomonadati</taxon>
        <taxon>Pseudomonadota</taxon>
        <taxon>Alphaproteobacteria</taxon>
        <taxon>Rhodobacterales</taxon>
        <taxon>Roseobacteraceae</taxon>
        <taxon>Salipiger</taxon>
    </lineage>
</organism>
<evidence type="ECO:0000313" key="3">
    <source>
        <dbReference type="Proteomes" id="UP000186559"/>
    </source>
</evidence>
<evidence type="ECO:0000313" key="2">
    <source>
        <dbReference type="EMBL" id="APX24286.1"/>
    </source>
</evidence>
<accession>A0A1U7D893</accession>
<evidence type="ECO:0000256" key="1">
    <source>
        <dbReference type="SAM" id="MobiDB-lite"/>
    </source>
</evidence>
<proteinExistence type="predicted"/>
<dbReference type="KEGG" id="tpro:Ga0080559_TMP3490"/>
<dbReference type="EMBL" id="CP014796">
    <property type="protein sequence ID" value="APX24286.1"/>
    <property type="molecule type" value="Genomic_DNA"/>
</dbReference>
<feature type="compositionally biased region" description="Basic residues" evidence="1">
    <location>
        <begin position="74"/>
        <end position="84"/>
    </location>
</feature>
<name>A0A1U7D893_9RHOB</name>
<feature type="compositionally biased region" description="Low complexity" evidence="1">
    <location>
        <begin position="56"/>
        <end position="73"/>
    </location>
</feature>
<dbReference type="Pfam" id="PF11154">
    <property type="entry name" value="DUF2934"/>
    <property type="match status" value="1"/>
</dbReference>
<reference evidence="2 3" key="1">
    <citation type="submission" date="2016-03" db="EMBL/GenBank/DDBJ databases">
        <title>Deep-sea bacteria in the southern Pacific.</title>
        <authorList>
            <person name="Tang K."/>
        </authorList>
    </citation>
    <scope>NUCLEOTIDE SEQUENCE [LARGE SCALE GENOMIC DNA]</scope>
    <source>
        <strain evidence="2 3">JLT2016</strain>
    </source>
</reference>
<dbReference type="AlphaFoldDB" id="A0A1U7D893"/>
<dbReference type="RefSeq" id="WP_206512188.1">
    <property type="nucleotide sequence ID" value="NZ_BMEW01000001.1"/>
</dbReference>
<dbReference type="InterPro" id="IPR021327">
    <property type="entry name" value="DUF2934"/>
</dbReference>
<evidence type="ECO:0008006" key="4">
    <source>
        <dbReference type="Google" id="ProtNLM"/>
    </source>
</evidence>
<keyword evidence="3" id="KW-1185">Reference proteome</keyword>
<protein>
    <recommendedName>
        <fullName evidence="4">DUF2934 protein</fullName>
    </recommendedName>
</protein>
<sequence>MSHPSPMPTESRIAEAAYYLWLDAGCPAGRDADHWTAAEAALLAVPPKPKRKRAAAARSAPKAKAGAAAGKSAAKPKAKRKTAKARSAEA</sequence>
<feature type="region of interest" description="Disordered" evidence="1">
    <location>
        <begin position="47"/>
        <end position="90"/>
    </location>
</feature>